<gene>
    <name evidence="1" type="ORF">LCGC14_2296190</name>
</gene>
<evidence type="ECO:0000313" key="1">
    <source>
        <dbReference type="EMBL" id="KKL51370.1"/>
    </source>
</evidence>
<sequence>MLRQLEMMNAVRAGMAEKKGYEQICQRIQGELRALDVGRQQIIDENWRRLGRTFPKSGAKE</sequence>
<reference evidence="1" key="1">
    <citation type="journal article" date="2015" name="Nature">
        <title>Complex archaea that bridge the gap between prokaryotes and eukaryotes.</title>
        <authorList>
            <person name="Spang A."/>
            <person name="Saw J.H."/>
            <person name="Jorgensen S.L."/>
            <person name="Zaremba-Niedzwiedzka K."/>
            <person name="Martijn J."/>
            <person name="Lind A.E."/>
            <person name="van Eijk R."/>
            <person name="Schleper C."/>
            <person name="Guy L."/>
            <person name="Ettema T.J."/>
        </authorList>
    </citation>
    <scope>NUCLEOTIDE SEQUENCE</scope>
</reference>
<accession>A0A0F9F2B4</accession>
<comment type="caution">
    <text evidence="1">The sequence shown here is derived from an EMBL/GenBank/DDBJ whole genome shotgun (WGS) entry which is preliminary data.</text>
</comment>
<dbReference type="EMBL" id="LAZR01032275">
    <property type="protein sequence ID" value="KKL51370.1"/>
    <property type="molecule type" value="Genomic_DNA"/>
</dbReference>
<dbReference type="AlphaFoldDB" id="A0A0F9F2B4"/>
<protein>
    <submittedName>
        <fullName evidence="1">Uncharacterized protein</fullName>
    </submittedName>
</protein>
<name>A0A0F9F2B4_9ZZZZ</name>
<proteinExistence type="predicted"/>
<organism evidence="1">
    <name type="scientific">marine sediment metagenome</name>
    <dbReference type="NCBI Taxonomy" id="412755"/>
    <lineage>
        <taxon>unclassified sequences</taxon>
        <taxon>metagenomes</taxon>
        <taxon>ecological metagenomes</taxon>
    </lineage>
</organism>